<dbReference type="Proteomes" id="UP000309997">
    <property type="component" value="Unassembled WGS sequence"/>
</dbReference>
<name>A0ACC4AXW5_POPAL</name>
<sequence length="50" mass="5625">EFFAHYFCTVKIVDESYPKPGIRLNIFLESVGNLPSVRSPGDIIKLSRAV</sequence>
<feature type="non-terminal residue" evidence="1">
    <location>
        <position position="1"/>
    </location>
</feature>
<protein>
    <submittedName>
        <fullName evidence="1">Uncharacterized protein</fullName>
    </submittedName>
</protein>
<gene>
    <name evidence="1" type="ORF">D5086_028006</name>
</gene>
<proteinExistence type="predicted"/>
<evidence type="ECO:0000313" key="1">
    <source>
        <dbReference type="EMBL" id="KAL3570757.1"/>
    </source>
</evidence>
<comment type="caution">
    <text evidence="1">The sequence shown here is derived from an EMBL/GenBank/DDBJ whole genome shotgun (WGS) entry which is preliminary data.</text>
</comment>
<keyword evidence="2" id="KW-1185">Reference proteome</keyword>
<evidence type="ECO:0000313" key="2">
    <source>
        <dbReference type="Proteomes" id="UP000309997"/>
    </source>
</evidence>
<feature type="non-terminal residue" evidence="1">
    <location>
        <position position="50"/>
    </location>
</feature>
<dbReference type="EMBL" id="RCHU02000015">
    <property type="protein sequence ID" value="KAL3570757.1"/>
    <property type="molecule type" value="Genomic_DNA"/>
</dbReference>
<accession>A0ACC4AXW5</accession>
<organism evidence="1 2">
    <name type="scientific">Populus alba</name>
    <name type="common">White poplar</name>
    <dbReference type="NCBI Taxonomy" id="43335"/>
    <lineage>
        <taxon>Eukaryota</taxon>
        <taxon>Viridiplantae</taxon>
        <taxon>Streptophyta</taxon>
        <taxon>Embryophyta</taxon>
        <taxon>Tracheophyta</taxon>
        <taxon>Spermatophyta</taxon>
        <taxon>Magnoliopsida</taxon>
        <taxon>eudicotyledons</taxon>
        <taxon>Gunneridae</taxon>
        <taxon>Pentapetalae</taxon>
        <taxon>rosids</taxon>
        <taxon>fabids</taxon>
        <taxon>Malpighiales</taxon>
        <taxon>Salicaceae</taxon>
        <taxon>Saliceae</taxon>
        <taxon>Populus</taxon>
    </lineage>
</organism>
<reference evidence="1 2" key="1">
    <citation type="journal article" date="2024" name="Plant Biotechnol. J.">
        <title>Genome and CRISPR/Cas9 system of a widespread forest tree (Populus alba) in the world.</title>
        <authorList>
            <person name="Liu Y.J."/>
            <person name="Jiang P.F."/>
            <person name="Han X.M."/>
            <person name="Li X.Y."/>
            <person name="Wang H.M."/>
            <person name="Wang Y.J."/>
            <person name="Wang X.X."/>
            <person name="Zeng Q.Y."/>
        </authorList>
    </citation>
    <scope>NUCLEOTIDE SEQUENCE [LARGE SCALE GENOMIC DNA]</scope>
    <source>
        <strain evidence="2">cv. PAL-ZL1</strain>
    </source>
</reference>